<evidence type="ECO:0000256" key="4">
    <source>
        <dbReference type="PROSITE-ProRule" id="PRU00169"/>
    </source>
</evidence>
<dbReference type="InterPro" id="IPR018060">
    <property type="entry name" value="HTH_AraC"/>
</dbReference>
<comment type="caution">
    <text evidence="7">The sequence shown here is derived from an EMBL/GenBank/DDBJ whole genome shotgun (WGS) entry which is preliminary data.</text>
</comment>
<gene>
    <name evidence="7" type="ORF">GCM10010918_46080</name>
</gene>
<dbReference type="Gene3D" id="3.40.50.2300">
    <property type="match status" value="1"/>
</dbReference>
<keyword evidence="2" id="KW-0238">DNA-binding</keyword>
<keyword evidence="1" id="KW-0805">Transcription regulation</keyword>
<dbReference type="PANTHER" id="PTHR43280">
    <property type="entry name" value="ARAC-FAMILY TRANSCRIPTIONAL REGULATOR"/>
    <property type="match status" value="1"/>
</dbReference>
<dbReference type="InterPro" id="IPR001789">
    <property type="entry name" value="Sig_transdc_resp-reg_receiver"/>
</dbReference>
<evidence type="ECO:0000259" key="6">
    <source>
        <dbReference type="PROSITE" id="PS50110"/>
    </source>
</evidence>
<dbReference type="SMART" id="SM00448">
    <property type="entry name" value="REC"/>
    <property type="match status" value="1"/>
</dbReference>
<evidence type="ECO:0008006" key="9">
    <source>
        <dbReference type="Google" id="ProtNLM"/>
    </source>
</evidence>
<name>A0A917M7U9_9BACL</name>
<dbReference type="PROSITE" id="PS01124">
    <property type="entry name" value="HTH_ARAC_FAMILY_2"/>
    <property type="match status" value="1"/>
</dbReference>
<dbReference type="EMBL" id="BMHY01000011">
    <property type="protein sequence ID" value="GGG83271.1"/>
    <property type="molecule type" value="Genomic_DNA"/>
</dbReference>
<dbReference type="GO" id="GO:0000160">
    <property type="term" value="P:phosphorelay signal transduction system"/>
    <property type="evidence" value="ECO:0007669"/>
    <property type="project" value="InterPro"/>
</dbReference>
<reference evidence="7 8" key="1">
    <citation type="journal article" date="2014" name="Int. J. Syst. Evol. Microbiol.">
        <title>Complete genome sequence of Corynebacterium casei LMG S-19264T (=DSM 44701T), isolated from a smear-ripened cheese.</title>
        <authorList>
            <consortium name="US DOE Joint Genome Institute (JGI-PGF)"/>
            <person name="Walter F."/>
            <person name="Albersmeier A."/>
            <person name="Kalinowski J."/>
            <person name="Ruckert C."/>
        </authorList>
    </citation>
    <scope>NUCLEOTIDE SEQUENCE [LARGE SCALE GENOMIC DNA]</scope>
    <source>
        <strain evidence="7 8">CGMCC 1.15286</strain>
    </source>
</reference>
<protein>
    <recommendedName>
        <fullName evidence="9">DNA-binding response regulator</fullName>
    </recommendedName>
</protein>
<dbReference type="PRINTS" id="PR00032">
    <property type="entry name" value="HTHARAC"/>
</dbReference>
<evidence type="ECO:0000256" key="2">
    <source>
        <dbReference type="ARBA" id="ARBA00023125"/>
    </source>
</evidence>
<dbReference type="Gene3D" id="1.10.10.60">
    <property type="entry name" value="Homeodomain-like"/>
    <property type="match status" value="2"/>
</dbReference>
<dbReference type="PROSITE" id="PS00041">
    <property type="entry name" value="HTH_ARAC_FAMILY_1"/>
    <property type="match status" value="1"/>
</dbReference>
<dbReference type="CDD" id="cd17536">
    <property type="entry name" value="REC_YesN-like"/>
    <property type="match status" value="1"/>
</dbReference>
<keyword evidence="4" id="KW-0597">Phosphoprotein</keyword>
<feature type="domain" description="Response regulatory" evidence="6">
    <location>
        <begin position="2"/>
        <end position="119"/>
    </location>
</feature>
<keyword evidence="8" id="KW-1185">Reference proteome</keyword>
<dbReference type="SMART" id="SM00342">
    <property type="entry name" value="HTH_ARAC"/>
    <property type="match status" value="1"/>
</dbReference>
<dbReference type="InterPro" id="IPR009057">
    <property type="entry name" value="Homeodomain-like_sf"/>
</dbReference>
<evidence type="ECO:0000313" key="7">
    <source>
        <dbReference type="EMBL" id="GGG83271.1"/>
    </source>
</evidence>
<proteinExistence type="predicted"/>
<evidence type="ECO:0000259" key="5">
    <source>
        <dbReference type="PROSITE" id="PS01124"/>
    </source>
</evidence>
<dbReference type="PANTHER" id="PTHR43280:SF2">
    <property type="entry name" value="HTH-TYPE TRANSCRIPTIONAL REGULATOR EXSA"/>
    <property type="match status" value="1"/>
</dbReference>
<dbReference type="InterPro" id="IPR020449">
    <property type="entry name" value="Tscrpt_reg_AraC-type_HTH"/>
</dbReference>
<dbReference type="Pfam" id="PF00072">
    <property type="entry name" value="Response_reg"/>
    <property type="match status" value="1"/>
</dbReference>
<evidence type="ECO:0000256" key="1">
    <source>
        <dbReference type="ARBA" id="ARBA00023015"/>
    </source>
</evidence>
<evidence type="ECO:0000256" key="3">
    <source>
        <dbReference type="ARBA" id="ARBA00023163"/>
    </source>
</evidence>
<dbReference type="InterPro" id="IPR011006">
    <property type="entry name" value="CheY-like_superfamily"/>
</dbReference>
<dbReference type="SUPFAM" id="SSF46689">
    <property type="entry name" value="Homeodomain-like"/>
    <property type="match status" value="1"/>
</dbReference>
<keyword evidence="3" id="KW-0804">Transcription</keyword>
<organism evidence="7 8">
    <name type="scientific">Paenibacillus radicis</name>
    <name type="common">ex Gao et al. 2016</name>
    <dbReference type="NCBI Taxonomy" id="1737354"/>
    <lineage>
        <taxon>Bacteria</taxon>
        <taxon>Bacillati</taxon>
        <taxon>Bacillota</taxon>
        <taxon>Bacilli</taxon>
        <taxon>Bacillales</taxon>
        <taxon>Paenibacillaceae</taxon>
        <taxon>Paenibacillus</taxon>
    </lineage>
</organism>
<feature type="domain" description="HTH araC/xylS-type" evidence="5">
    <location>
        <begin position="415"/>
        <end position="513"/>
    </location>
</feature>
<dbReference type="InterPro" id="IPR018062">
    <property type="entry name" value="HTH_AraC-typ_CS"/>
</dbReference>
<dbReference type="AlphaFoldDB" id="A0A917M7U9"/>
<evidence type="ECO:0000313" key="8">
    <source>
        <dbReference type="Proteomes" id="UP000600247"/>
    </source>
</evidence>
<accession>A0A917M7U9</accession>
<dbReference type="Proteomes" id="UP000600247">
    <property type="component" value="Unassembled WGS sequence"/>
</dbReference>
<dbReference type="Pfam" id="PF12833">
    <property type="entry name" value="HTH_18"/>
    <property type="match status" value="1"/>
</dbReference>
<dbReference type="GO" id="GO:0043565">
    <property type="term" value="F:sequence-specific DNA binding"/>
    <property type="evidence" value="ECO:0007669"/>
    <property type="project" value="InterPro"/>
</dbReference>
<dbReference type="PROSITE" id="PS50110">
    <property type="entry name" value="RESPONSE_REGULATORY"/>
    <property type="match status" value="1"/>
</dbReference>
<dbReference type="GO" id="GO:0003700">
    <property type="term" value="F:DNA-binding transcription factor activity"/>
    <property type="evidence" value="ECO:0007669"/>
    <property type="project" value="InterPro"/>
</dbReference>
<dbReference type="RefSeq" id="WP_188891908.1">
    <property type="nucleotide sequence ID" value="NZ_BMHY01000011.1"/>
</dbReference>
<sequence>MKIVVIEDEDNTRSGIIKLIGKLGPDYEVIGEADNGLSGISLIEELRPDLVIADIKMPQATGIEMLQQLKERGHRHKTVILTGFSEYEYARKALQLGVFEFLEKPITAEDLRVTLEKVKEELNFQTAAGMPAGNAAAQAEQLLQQLLGREDIDRPLLSSYIGQGMGLEEQLPLFLVTIYLGKQFDNVARHMLPIISSLLKPYGRQAVCSVVQDQSLAALVQPDSANRELQHYVKEVLLPAVRNLDSYAAISVAEMNDVSRLKPSFDRLKELRKWFIAVEGSDVVLNVGQLERLQLERRVLSYPSTIENKLKMAVSSHTPDEAGRHLEQWLDFCLRGVYDPQHIIDASVRLVSAMLQTVSGLYGERITFDYQQEWLHPILSSQTRQELQAAFAVIARQLSSIRPESNPVPYSMIVQKTIRILQERYQDGVTLEEIAAELHITPEYLSGLFTREAGRNFTAFLKEHRIRKAKELLLESGLKMFEIAQQVGYPDPKYFSRVFKEMTGLSPAEYQKLNRG</sequence>
<dbReference type="SUPFAM" id="SSF52172">
    <property type="entry name" value="CheY-like"/>
    <property type="match status" value="1"/>
</dbReference>
<feature type="modified residue" description="4-aspartylphosphate" evidence="4">
    <location>
        <position position="54"/>
    </location>
</feature>